<organism evidence="3 4">
    <name type="scientific">Motilibacter rhizosphaerae</name>
    <dbReference type="NCBI Taxonomy" id="598652"/>
    <lineage>
        <taxon>Bacteria</taxon>
        <taxon>Bacillati</taxon>
        <taxon>Actinomycetota</taxon>
        <taxon>Actinomycetes</taxon>
        <taxon>Motilibacterales</taxon>
        <taxon>Motilibacteraceae</taxon>
        <taxon>Motilibacter</taxon>
    </lineage>
</organism>
<dbReference type="InterPro" id="IPR050272">
    <property type="entry name" value="Isochorismatase-like_hydrls"/>
</dbReference>
<evidence type="ECO:0000313" key="4">
    <source>
        <dbReference type="Proteomes" id="UP000293638"/>
    </source>
</evidence>
<reference evidence="3 4" key="1">
    <citation type="submission" date="2019-02" db="EMBL/GenBank/DDBJ databases">
        <title>Genomic Encyclopedia of Type Strains, Phase IV (KMG-IV): sequencing the most valuable type-strain genomes for metagenomic binning, comparative biology and taxonomic classification.</title>
        <authorList>
            <person name="Goeker M."/>
        </authorList>
    </citation>
    <scope>NUCLEOTIDE SEQUENCE [LARGE SCALE GENOMIC DNA]</scope>
    <source>
        <strain evidence="3 4">DSM 45622</strain>
    </source>
</reference>
<dbReference type="GO" id="GO:0016787">
    <property type="term" value="F:hydrolase activity"/>
    <property type="evidence" value="ECO:0007669"/>
    <property type="project" value="UniProtKB-KW"/>
</dbReference>
<protein>
    <submittedName>
        <fullName evidence="3">Nicotinamidase-related amidase</fullName>
    </submittedName>
</protein>
<feature type="domain" description="Isochorismatase-like" evidence="2">
    <location>
        <begin position="11"/>
        <end position="180"/>
    </location>
</feature>
<keyword evidence="4" id="KW-1185">Reference proteome</keyword>
<dbReference type="InterPro" id="IPR000868">
    <property type="entry name" value="Isochorismatase-like_dom"/>
</dbReference>
<evidence type="ECO:0000259" key="2">
    <source>
        <dbReference type="Pfam" id="PF00857"/>
    </source>
</evidence>
<keyword evidence="1" id="KW-0378">Hydrolase</keyword>
<gene>
    <name evidence="3" type="ORF">EV189_0083</name>
</gene>
<dbReference type="AlphaFoldDB" id="A0A4Q7NUT8"/>
<name>A0A4Q7NUT8_9ACTN</name>
<sequence length="190" mass="20086">MPVTDITAPVALVLVDLQCGITALPTVHPADEVVERSARLASLAHDAGWTVVRTRVEPDPAAPPARTDAAPPAIRPAADFAELDPRVPLLDSDLVVTKRAWDAFVGTGLDLALRRRSVKTLLLAGISTSIGVESTARSARELGYEIVVASDAVTDLVASAHDDAVATILPRLARLATTEELLRTCETMLV</sequence>
<dbReference type="PANTHER" id="PTHR43540:SF7">
    <property type="entry name" value="ISOCHORISMATASE FAMILY PROTEIN YECD"/>
    <property type="match status" value="1"/>
</dbReference>
<dbReference type="Pfam" id="PF00857">
    <property type="entry name" value="Isochorismatase"/>
    <property type="match status" value="1"/>
</dbReference>
<dbReference type="OrthoDB" id="3174612at2"/>
<dbReference type="SUPFAM" id="SSF52499">
    <property type="entry name" value="Isochorismatase-like hydrolases"/>
    <property type="match status" value="1"/>
</dbReference>
<dbReference type="PANTHER" id="PTHR43540">
    <property type="entry name" value="PEROXYUREIDOACRYLATE/UREIDOACRYLATE AMIDOHYDROLASE-RELATED"/>
    <property type="match status" value="1"/>
</dbReference>
<dbReference type="EMBL" id="SGXD01000001">
    <property type="protein sequence ID" value="RZS90854.1"/>
    <property type="molecule type" value="Genomic_DNA"/>
</dbReference>
<comment type="caution">
    <text evidence="3">The sequence shown here is derived from an EMBL/GenBank/DDBJ whole genome shotgun (WGS) entry which is preliminary data.</text>
</comment>
<evidence type="ECO:0000313" key="3">
    <source>
        <dbReference type="EMBL" id="RZS90854.1"/>
    </source>
</evidence>
<proteinExistence type="predicted"/>
<accession>A0A4Q7NUT8</accession>
<dbReference type="InterPro" id="IPR036380">
    <property type="entry name" value="Isochorismatase-like_sf"/>
</dbReference>
<dbReference type="Proteomes" id="UP000293638">
    <property type="component" value="Unassembled WGS sequence"/>
</dbReference>
<dbReference type="Gene3D" id="3.40.50.850">
    <property type="entry name" value="Isochorismatase-like"/>
    <property type="match status" value="1"/>
</dbReference>
<dbReference type="CDD" id="cd00431">
    <property type="entry name" value="cysteine_hydrolases"/>
    <property type="match status" value="1"/>
</dbReference>
<evidence type="ECO:0000256" key="1">
    <source>
        <dbReference type="ARBA" id="ARBA00022801"/>
    </source>
</evidence>
<dbReference type="RefSeq" id="WP_130490988.1">
    <property type="nucleotide sequence ID" value="NZ_SGXD01000001.1"/>
</dbReference>